<dbReference type="PROSITE" id="PS00028">
    <property type="entry name" value="ZINC_FINGER_C2H2_1"/>
    <property type="match status" value="4"/>
</dbReference>
<dbReference type="PANTHER" id="PTHR24394:SF29">
    <property type="entry name" value="MYONEURIN"/>
    <property type="match status" value="1"/>
</dbReference>
<dbReference type="GO" id="GO:0005634">
    <property type="term" value="C:nucleus"/>
    <property type="evidence" value="ECO:0007669"/>
    <property type="project" value="UniProtKB-SubCell"/>
</dbReference>
<evidence type="ECO:0000256" key="2">
    <source>
        <dbReference type="ARBA" id="ARBA00004443"/>
    </source>
</evidence>
<dbReference type="UniPathway" id="UPA00705"/>
<evidence type="ECO:0000256" key="7">
    <source>
        <dbReference type="ARBA" id="ARBA00022723"/>
    </source>
</evidence>
<dbReference type="InterPro" id="IPR003204">
    <property type="entry name" value="Cyt_c_oxidase_su5A/6"/>
</dbReference>
<dbReference type="GO" id="GO:0005743">
    <property type="term" value="C:mitochondrial inner membrane"/>
    <property type="evidence" value="ECO:0007669"/>
    <property type="project" value="UniProtKB-SubCell"/>
</dbReference>
<dbReference type="SUPFAM" id="SSF57667">
    <property type="entry name" value="beta-beta-alpha zinc fingers"/>
    <property type="match status" value="2"/>
</dbReference>
<dbReference type="GO" id="GO:0000981">
    <property type="term" value="F:DNA-binding transcription factor activity, RNA polymerase II-specific"/>
    <property type="evidence" value="ECO:0007669"/>
    <property type="project" value="TreeGrafter"/>
</dbReference>
<evidence type="ECO:0000256" key="6">
    <source>
        <dbReference type="ARBA" id="ARBA00022617"/>
    </source>
</evidence>
<keyword evidence="10" id="KW-0999">Mitochondrion inner membrane</keyword>
<comment type="similarity">
    <text evidence="4">Belongs to the cytochrome c oxidase subunit 5A family.</text>
</comment>
<keyword evidence="15" id="KW-0472">Membrane</keyword>
<dbReference type="EnsemblMetazoa" id="CPIJ014606-RA">
    <property type="protein sequence ID" value="CPIJ014606-PA"/>
    <property type="gene ID" value="CPIJ014606"/>
</dbReference>
<feature type="domain" description="C2H2-type" evidence="19">
    <location>
        <begin position="127"/>
        <end position="154"/>
    </location>
</feature>
<evidence type="ECO:0000256" key="11">
    <source>
        <dbReference type="ARBA" id="ARBA00022833"/>
    </source>
</evidence>
<protein>
    <recommendedName>
        <fullName evidence="5">Cytochrome c oxidase subunit 5A, mitochondrial</fullName>
    </recommendedName>
    <alternativeName>
        <fullName evidence="17">Cytochrome c oxidase polypeptide Va</fullName>
    </alternativeName>
</protein>
<evidence type="ECO:0000256" key="14">
    <source>
        <dbReference type="ARBA" id="ARBA00023128"/>
    </source>
</evidence>
<dbReference type="eggNOG" id="KOG4077">
    <property type="taxonomic scope" value="Eukaryota"/>
</dbReference>
<evidence type="ECO:0000256" key="13">
    <source>
        <dbReference type="ARBA" id="ARBA00023004"/>
    </source>
</evidence>
<keyword evidence="11" id="KW-0862">Zinc</keyword>
<feature type="domain" description="C2H2-type" evidence="19">
    <location>
        <begin position="155"/>
        <end position="182"/>
    </location>
</feature>
<evidence type="ECO:0000256" key="1">
    <source>
        <dbReference type="ARBA" id="ARBA00004123"/>
    </source>
</evidence>
<dbReference type="PROSITE" id="PS50157">
    <property type="entry name" value="ZINC_FINGER_C2H2_2"/>
    <property type="match status" value="3"/>
</dbReference>
<dbReference type="Gene3D" id="1.25.40.40">
    <property type="entry name" value="Cytochrome c oxidase, subunit Va/VI"/>
    <property type="match status" value="1"/>
</dbReference>
<dbReference type="GO" id="GO:0006123">
    <property type="term" value="P:mitochondrial electron transport, cytochrome c to oxygen"/>
    <property type="evidence" value="ECO:0007669"/>
    <property type="project" value="InterPro"/>
</dbReference>
<name>B0X5N8_CULQU</name>
<dbReference type="Proteomes" id="UP000002320">
    <property type="component" value="Unassembled WGS sequence"/>
</dbReference>
<dbReference type="SMART" id="SM00355">
    <property type="entry name" value="ZnF_C2H2"/>
    <property type="match status" value="4"/>
</dbReference>
<accession>B0X5N8</accession>
<evidence type="ECO:0000256" key="5">
    <source>
        <dbReference type="ARBA" id="ARBA00021968"/>
    </source>
</evidence>
<keyword evidence="9 18" id="KW-0863">Zinc-finger</keyword>
<feature type="domain" description="C2H2-type" evidence="19">
    <location>
        <begin position="183"/>
        <end position="210"/>
    </location>
</feature>
<dbReference type="InterPro" id="IPR036545">
    <property type="entry name" value="Cyt_c_oxidase_su5A/6_sf"/>
</dbReference>
<evidence type="ECO:0000256" key="3">
    <source>
        <dbReference type="ARBA" id="ARBA00004673"/>
    </source>
</evidence>
<keyword evidence="16" id="KW-0539">Nucleus</keyword>
<keyword evidence="14" id="KW-0496">Mitochondrion</keyword>
<reference evidence="21" key="2">
    <citation type="submission" date="2021-02" db="UniProtKB">
        <authorList>
            <consortium name="EnsemblMetazoa"/>
        </authorList>
    </citation>
    <scope>IDENTIFICATION</scope>
    <source>
        <strain evidence="21">JHB</strain>
    </source>
</reference>
<dbReference type="AlphaFoldDB" id="B0X5N8"/>
<evidence type="ECO:0000256" key="18">
    <source>
        <dbReference type="PROSITE-ProRule" id="PRU00042"/>
    </source>
</evidence>
<keyword evidence="13" id="KW-0408">Iron</keyword>
<dbReference type="EMBL" id="DS232390">
    <property type="protein sequence ID" value="EDS40975.1"/>
    <property type="molecule type" value="Genomic_DNA"/>
</dbReference>
<keyword evidence="7" id="KW-0479">Metal-binding</keyword>
<organism>
    <name type="scientific">Culex quinquefasciatus</name>
    <name type="common">Southern house mosquito</name>
    <name type="synonym">Culex pungens</name>
    <dbReference type="NCBI Taxonomy" id="7176"/>
    <lineage>
        <taxon>Eukaryota</taxon>
        <taxon>Metazoa</taxon>
        <taxon>Ecdysozoa</taxon>
        <taxon>Arthropoda</taxon>
        <taxon>Hexapoda</taxon>
        <taxon>Insecta</taxon>
        <taxon>Pterygota</taxon>
        <taxon>Neoptera</taxon>
        <taxon>Endopterygota</taxon>
        <taxon>Diptera</taxon>
        <taxon>Nematocera</taxon>
        <taxon>Culicoidea</taxon>
        <taxon>Culicidae</taxon>
        <taxon>Culicinae</taxon>
        <taxon>Culicini</taxon>
        <taxon>Culex</taxon>
        <taxon>Culex</taxon>
    </lineage>
</organism>
<sequence>MNDLFGMDLIPDPKNMAAKDRCGDQVSTIYPYLLQELRPTLCELGIETIEELGYDKPELAMKHYLDMEKSCAHLRRDGVAGDPRRPPEPARRVQPFTCDIPGCGAKLYSQLALRQHRSRHKSASKFYDCGVCGKRIKSAAYWLIHRKSHTEEPRFSCDICGKKFHRKYKLKQHSTVHSGIAEFQCEICGKYFTIKHNLTAHYKLHARKDQKAMTNRNFNEK</sequence>
<evidence type="ECO:0000256" key="16">
    <source>
        <dbReference type="ARBA" id="ARBA00023242"/>
    </source>
</evidence>
<dbReference type="KEGG" id="cqu:CpipJ_CPIJ014606"/>
<dbReference type="SUPFAM" id="SSF48479">
    <property type="entry name" value="Cytochrome c oxidase subunit E"/>
    <property type="match status" value="1"/>
</dbReference>
<dbReference type="Gene3D" id="3.30.160.60">
    <property type="entry name" value="Classic Zinc Finger"/>
    <property type="match status" value="3"/>
</dbReference>
<dbReference type="eggNOG" id="KOG1721">
    <property type="taxonomic scope" value="Eukaryota"/>
</dbReference>
<dbReference type="Pfam" id="PF00096">
    <property type="entry name" value="zf-C2H2"/>
    <property type="match status" value="2"/>
</dbReference>
<dbReference type="GO" id="GO:0045277">
    <property type="term" value="C:respiratory chain complex IV"/>
    <property type="evidence" value="ECO:0007669"/>
    <property type="project" value="InterPro"/>
</dbReference>
<evidence type="ECO:0000256" key="10">
    <source>
        <dbReference type="ARBA" id="ARBA00022792"/>
    </source>
</evidence>
<evidence type="ECO:0000256" key="15">
    <source>
        <dbReference type="ARBA" id="ARBA00023136"/>
    </source>
</evidence>
<evidence type="ECO:0000256" key="4">
    <source>
        <dbReference type="ARBA" id="ARBA00007972"/>
    </source>
</evidence>
<dbReference type="HOGENOM" id="CLU_1251748_0_0_1"/>
<evidence type="ECO:0000256" key="8">
    <source>
        <dbReference type="ARBA" id="ARBA00022737"/>
    </source>
</evidence>
<gene>
    <name evidence="21" type="primary">6047984</name>
    <name evidence="20" type="ORF">CpipJ_CPIJ014606</name>
</gene>
<evidence type="ECO:0000259" key="19">
    <source>
        <dbReference type="PROSITE" id="PS50157"/>
    </source>
</evidence>
<dbReference type="STRING" id="7176.B0X5N8"/>
<dbReference type="GO" id="GO:0008270">
    <property type="term" value="F:zinc ion binding"/>
    <property type="evidence" value="ECO:0007669"/>
    <property type="project" value="UniProtKB-KW"/>
</dbReference>
<evidence type="ECO:0000256" key="12">
    <source>
        <dbReference type="ARBA" id="ARBA00022946"/>
    </source>
</evidence>
<comment type="pathway">
    <text evidence="3">Energy metabolism; oxidative phosphorylation.</text>
</comment>
<comment type="subcellular location">
    <subcellularLocation>
        <location evidence="2">Mitochondrion inner membrane</location>
        <topology evidence="2">Peripheral membrane protein</topology>
        <orientation evidence="2">Matrix side</orientation>
    </subcellularLocation>
    <subcellularLocation>
        <location evidence="1">Nucleus</location>
    </subcellularLocation>
</comment>
<dbReference type="VEuPathDB" id="VectorBase:CQUJHB012240"/>
<evidence type="ECO:0000256" key="9">
    <source>
        <dbReference type="ARBA" id="ARBA00022771"/>
    </source>
</evidence>
<dbReference type="InParanoid" id="B0X5N8"/>
<dbReference type="PANTHER" id="PTHR24394">
    <property type="entry name" value="ZINC FINGER PROTEIN"/>
    <property type="match status" value="1"/>
</dbReference>
<evidence type="ECO:0000313" key="21">
    <source>
        <dbReference type="EnsemblMetazoa" id="CPIJ014606-PA"/>
    </source>
</evidence>
<keyword evidence="22" id="KW-1185">Reference proteome</keyword>
<evidence type="ECO:0000313" key="20">
    <source>
        <dbReference type="EMBL" id="EDS40975.1"/>
    </source>
</evidence>
<evidence type="ECO:0000313" key="22">
    <source>
        <dbReference type="Proteomes" id="UP000002320"/>
    </source>
</evidence>
<dbReference type="InterPro" id="IPR013087">
    <property type="entry name" value="Znf_C2H2_type"/>
</dbReference>
<proteinExistence type="inferred from homology"/>
<dbReference type="Pfam" id="PF02284">
    <property type="entry name" value="COX5A"/>
    <property type="match status" value="1"/>
</dbReference>
<keyword evidence="12" id="KW-0809">Transit peptide</keyword>
<dbReference type="VEuPathDB" id="VectorBase:CQUJHB007849"/>
<dbReference type="VEuPathDB" id="VectorBase:CPIJ014606"/>
<dbReference type="OrthoDB" id="5778907at2759"/>
<keyword evidence="6" id="KW-0349">Heme</keyword>
<dbReference type="InterPro" id="IPR036236">
    <property type="entry name" value="Znf_C2H2_sf"/>
</dbReference>
<keyword evidence="8" id="KW-0677">Repeat</keyword>
<reference evidence="20" key="1">
    <citation type="submission" date="2007-03" db="EMBL/GenBank/DDBJ databases">
        <title>Annotation of Culex pipiens quinquefasciatus.</title>
        <authorList>
            <consortium name="The Broad Institute Genome Sequencing Platform"/>
            <person name="Atkinson P.W."/>
            <person name="Hemingway J."/>
            <person name="Christensen B.M."/>
            <person name="Higgs S."/>
            <person name="Kodira C."/>
            <person name="Hannick L."/>
            <person name="Megy K."/>
            <person name="O'Leary S."/>
            <person name="Pearson M."/>
            <person name="Haas B.J."/>
            <person name="Mauceli E."/>
            <person name="Wortman J.R."/>
            <person name="Lee N.H."/>
            <person name="Guigo R."/>
            <person name="Stanke M."/>
            <person name="Alvarado L."/>
            <person name="Amedeo P."/>
            <person name="Antoine C.H."/>
            <person name="Arensburger P."/>
            <person name="Bidwell S.L."/>
            <person name="Crawford M."/>
            <person name="Camaro F."/>
            <person name="Devon K."/>
            <person name="Engels R."/>
            <person name="Hammond M."/>
            <person name="Howarth C."/>
            <person name="Koehrsen M."/>
            <person name="Lawson D."/>
            <person name="Montgomery P."/>
            <person name="Nene V."/>
            <person name="Nusbaum C."/>
            <person name="Puiu D."/>
            <person name="Romero-Severson J."/>
            <person name="Severson D.W."/>
            <person name="Shumway M."/>
            <person name="Sisk P."/>
            <person name="Stolte C."/>
            <person name="Zeng Q."/>
            <person name="Eisenstadt E."/>
            <person name="Fraser-Liggett C."/>
            <person name="Strausberg R."/>
            <person name="Galagan J."/>
            <person name="Birren B."/>
            <person name="Collins F.H."/>
        </authorList>
    </citation>
    <scope>NUCLEOTIDE SEQUENCE [LARGE SCALE GENOMIC DNA]</scope>
    <source>
        <strain evidence="20">JHB</strain>
    </source>
</reference>
<evidence type="ECO:0000256" key="17">
    <source>
        <dbReference type="ARBA" id="ARBA00031049"/>
    </source>
</evidence>